<sequence length="447" mass="47001">MRSAWRPTRALGRAAAIGLVVLVVAAVGGRGDLAVVGAPLVALVVWSLVTRPTAGPVATSAVTDALTHEGDTVTWRVDVTVVPGLRDAVAHLPGDRWTTTTPAHGHVAGSVARGATVPLGVLARTDRWGVRRLGPAQVGAFGDFASFAWTWPEQRLEAVATVPTPGTFTSRAGLPHPVGLVGQHRGARAGGGTELFDVRPFRTGDRLRRIHWPVSLRTGALHVTTTYADQDAEVRVVVDAIRDLGERDPAHGRRSSLDVAVEAAGAVAAHYLGTGDRVGLSVLGGGGLVEVPAVGGRHQLARVLLGLGRAEPSSGTVGEERALRAQLARRIPPGAFVVLLSALVSAEPLAHAVRLGRSGHEVVVVDTLPPELSSVDAGDEAVCAVTGVDDVRVARLVWRLRLLDREREARRCAAAGVPVIPWRGPGSLDTVLRQSTRRSRRPRVVAR</sequence>
<comment type="caution">
    <text evidence="2">The sequence shown here is derived from an EMBL/GenBank/DDBJ whole genome shotgun (WGS) entry which is preliminary data.</text>
</comment>
<dbReference type="EMBL" id="BAABGM010000015">
    <property type="protein sequence ID" value="GAA4407937.1"/>
    <property type="molecule type" value="Genomic_DNA"/>
</dbReference>
<name>A0ABP8KK03_9MICO</name>
<evidence type="ECO:0000313" key="3">
    <source>
        <dbReference type="Proteomes" id="UP001500945"/>
    </source>
</evidence>
<dbReference type="Pfam" id="PF01882">
    <property type="entry name" value="DUF58"/>
    <property type="match status" value="1"/>
</dbReference>
<gene>
    <name evidence="2" type="ORF">GCM10023168_24600</name>
</gene>
<keyword evidence="3" id="KW-1185">Reference proteome</keyword>
<reference evidence="3" key="1">
    <citation type="journal article" date="2019" name="Int. J. Syst. Evol. Microbiol.">
        <title>The Global Catalogue of Microorganisms (GCM) 10K type strain sequencing project: providing services to taxonomists for standard genome sequencing and annotation.</title>
        <authorList>
            <consortium name="The Broad Institute Genomics Platform"/>
            <consortium name="The Broad Institute Genome Sequencing Center for Infectious Disease"/>
            <person name="Wu L."/>
            <person name="Ma J."/>
        </authorList>
    </citation>
    <scope>NUCLEOTIDE SEQUENCE [LARGE SCALE GENOMIC DNA]</scope>
    <source>
        <strain evidence="3">JCM 17809</strain>
    </source>
</reference>
<feature type="domain" description="DUF58" evidence="1">
    <location>
        <begin position="197"/>
        <end position="370"/>
    </location>
</feature>
<proteinExistence type="predicted"/>
<protein>
    <submittedName>
        <fullName evidence="2">DUF58 domain-containing protein</fullName>
    </submittedName>
</protein>
<organism evidence="2 3">
    <name type="scientific">Fodinibacter luteus</name>
    <dbReference type="NCBI Taxonomy" id="552064"/>
    <lineage>
        <taxon>Bacteria</taxon>
        <taxon>Bacillati</taxon>
        <taxon>Actinomycetota</taxon>
        <taxon>Actinomycetes</taxon>
        <taxon>Micrococcales</taxon>
        <taxon>Intrasporangiaceae</taxon>
        <taxon>Fodinibacter (ex Wang et al. 2009)</taxon>
    </lineage>
</organism>
<evidence type="ECO:0000313" key="2">
    <source>
        <dbReference type="EMBL" id="GAA4407937.1"/>
    </source>
</evidence>
<dbReference type="Proteomes" id="UP001500945">
    <property type="component" value="Unassembled WGS sequence"/>
</dbReference>
<dbReference type="RefSeq" id="WP_345206339.1">
    <property type="nucleotide sequence ID" value="NZ_BAABGM010000015.1"/>
</dbReference>
<dbReference type="InterPro" id="IPR002881">
    <property type="entry name" value="DUF58"/>
</dbReference>
<evidence type="ECO:0000259" key="1">
    <source>
        <dbReference type="Pfam" id="PF01882"/>
    </source>
</evidence>
<dbReference type="PANTHER" id="PTHR33608:SF14">
    <property type="entry name" value="POSSIBLE CONSERVED SECRETED PROTEIN"/>
    <property type="match status" value="1"/>
</dbReference>
<dbReference type="PANTHER" id="PTHR33608">
    <property type="entry name" value="BLL2464 PROTEIN"/>
    <property type="match status" value="1"/>
</dbReference>
<accession>A0ABP8KK03</accession>